<feature type="transmembrane region" description="Helical" evidence="8">
    <location>
        <begin position="234"/>
        <end position="256"/>
    </location>
</feature>
<organism evidence="9 10">
    <name type="scientific">Chelativorans petroleitrophicus</name>
    <dbReference type="NCBI Taxonomy" id="2975484"/>
    <lineage>
        <taxon>Bacteria</taxon>
        <taxon>Pseudomonadati</taxon>
        <taxon>Pseudomonadota</taxon>
        <taxon>Alphaproteobacteria</taxon>
        <taxon>Hyphomicrobiales</taxon>
        <taxon>Phyllobacteriaceae</taxon>
        <taxon>Chelativorans</taxon>
    </lineage>
</organism>
<feature type="transmembrane region" description="Helical" evidence="8">
    <location>
        <begin position="172"/>
        <end position="203"/>
    </location>
</feature>
<keyword evidence="5 8" id="KW-0812">Transmembrane</keyword>
<evidence type="ECO:0000313" key="10">
    <source>
        <dbReference type="Proteomes" id="UP001149009"/>
    </source>
</evidence>
<dbReference type="GO" id="GO:0022857">
    <property type="term" value="F:transmembrane transporter activity"/>
    <property type="evidence" value="ECO:0007669"/>
    <property type="project" value="InterPro"/>
</dbReference>
<keyword evidence="10" id="KW-1185">Reference proteome</keyword>
<dbReference type="GO" id="GO:0005886">
    <property type="term" value="C:plasma membrane"/>
    <property type="evidence" value="ECO:0007669"/>
    <property type="project" value="UniProtKB-SubCell"/>
</dbReference>
<comment type="subcellular location">
    <subcellularLocation>
        <location evidence="1">Cell membrane</location>
        <topology evidence="1">Multi-pass membrane protein</topology>
    </subcellularLocation>
</comment>
<name>A0A9X2X8I8_9HYPH</name>
<keyword evidence="7 8" id="KW-0472">Membrane</keyword>
<evidence type="ECO:0000313" key="9">
    <source>
        <dbReference type="EMBL" id="MCT8991302.1"/>
    </source>
</evidence>
<sequence length="338" mass="35635">MSESAERRSVADIADVTGLQTEKGFRRIINTQPFWVLVALVLICILMGSISDTFLSERNLFTTTRNFAFMAIVALGMTTVIVTGGIDLSVGSIMGLSGIMAGITLAAGYPVWAGLAACLLSAMAAGAVNGFLIAYLRMSPFVVTLGMLAIARSLALVISNNRMFYEFGPDQALFIAIGGGSTFGVANPFWVLIILTLVFAWLYRYSTWGRYVFAIGGNSEAAKLSGVPVERVLMSVYVVSGLTAGIAAFLMVGWLGSVTNALGQTYELQVIAASVIGGANLMGGVGYAVGAPIGAALVEVIRNSLLLAGVDPYWQGTFLGAFIILAVLLEKVRGRRGE</sequence>
<keyword evidence="2" id="KW-0813">Transport</keyword>
<evidence type="ECO:0000256" key="4">
    <source>
        <dbReference type="ARBA" id="ARBA00022519"/>
    </source>
</evidence>
<protein>
    <submittedName>
        <fullName evidence="9">ABC transporter permease</fullName>
    </submittedName>
</protein>
<evidence type="ECO:0000256" key="8">
    <source>
        <dbReference type="SAM" id="Phobius"/>
    </source>
</evidence>
<evidence type="ECO:0000256" key="6">
    <source>
        <dbReference type="ARBA" id="ARBA00022989"/>
    </source>
</evidence>
<evidence type="ECO:0000256" key="5">
    <source>
        <dbReference type="ARBA" id="ARBA00022692"/>
    </source>
</evidence>
<evidence type="ECO:0000256" key="1">
    <source>
        <dbReference type="ARBA" id="ARBA00004651"/>
    </source>
</evidence>
<dbReference type="PANTHER" id="PTHR32196:SF21">
    <property type="entry name" value="ABC TRANSPORTER PERMEASE PROTEIN YPHD-RELATED"/>
    <property type="match status" value="1"/>
</dbReference>
<keyword evidence="6 8" id="KW-1133">Transmembrane helix</keyword>
<keyword evidence="3" id="KW-1003">Cell membrane</keyword>
<comment type="caution">
    <text evidence="9">The sequence shown here is derived from an EMBL/GenBank/DDBJ whole genome shotgun (WGS) entry which is preliminary data.</text>
</comment>
<dbReference type="EMBL" id="JAODNV010000014">
    <property type="protein sequence ID" value="MCT8991302.1"/>
    <property type="molecule type" value="Genomic_DNA"/>
</dbReference>
<feature type="transmembrane region" description="Helical" evidence="8">
    <location>
        <begin position="313"/>
        <end position="329"/>
    </location>
</feature>
<gene>
    <name evidence="9" type="ORF">NYR54_13540</name>
</gene>
<dbReference type="AlphaFoldDB" id="A0A9X2X8I8"/>
<feature type="transmembrane region" description="Helical" evidence="8">
    <location>
        <begin position="116"/>
        <end position="135"/>
    </location>
</feature>
<proteinExistence type="predicted"/>
<evidence type="ECO:0000256" key="2">
    <source>
        <dbReference type="ARBA" id="ARBA00022448"/>
    </source>
</evidence>
<feature type="transmembrane region" description="Helical" evidence="8">
    <location>
        <begin position="67"/>
        <end position="86"/>
    </location>
</feature>
<feature type="transmembrane region" description="Helical" evidence="8">
    <location>
        <begin position="34"/>
        <end position="55"/>
    </location>
</feature>
<dbReference type="InterPro" id="IPR001851">
    <property type="entry name" value="ABC_transp_permease"/>
</dbReference>
<accession>A0A9X2X8I8</accession>
<dbReference type="Proteomes" id="UP001149009">
    <property type="component" value="Unassembled WGS sequence"/>
</dbReference>
<dbReference type="CDD" id="cd06579">
    <property type="entry name" value="TM_PBP1_transp_AraH_like"/>
    <property type="match status" value="1"/>
</dbReference>
<feature type="transmembrane region" description="Helical" evidence="8">
    <location>
        <begin position="141"/>
        <end position="160"/>
    </location>
</feature>
<dbReference type="PANTHER" id="PTHR32196">
    <property type="entry name" value="ABC TRANSPORTER PERMEASE PROTEIN YPHD-RELATED-RELATED"/>
    <property type="match status" value="1"/>
</dbReference>
<dbReference type="Pfam" id="PF02653">
    <property type="entry name" value="BPD_transp_2"/>
    <property type="match status" value="1"/>
</dbReference>
<evidence type="ECO:0000256" key="7">
    <source>
        <dbReference type="ARBA" id="ARBA00023136"/>
    </source>
</evidence>
<reference evidence="9" key="1">
    <citation type="submission" date="2022-08" db="EMBL/GenBank/DDBJ databases">
        <title>Chelativorans sichuanense sp. nov., a paraffin oil-degrading bacterium isolated from a mixture of oil-based drill cuttings and paddy soil.</title>
        <authorList>
            <person name="Yu J."/>
            <person name="Liu H."/>
            <person name="Chen Q."/>
        </authorList>
    </citation>
    <scope>NUCLEOTIDE SEQUENCE</scope>
    <source>
        <strain evidence="9">SCAU 2101</strain>
    </source>
</reference>
<feature type="transmembrane region" description="Helical" evidence="8">
    <location>
        <begin position="268"/>
        <end position="293"/>
    </location>
</feature>
<keyword evidence="4" id="KW-0997">Cell inner membrane</keyword>
<evidence type="ECO:0000256" key="3">
    <source>
        <dbReference type="ARBA" id="ARBA00022475"/>
    </source>
</evidence>